<keyword evidence="8" id="KW-1185">Reference proteome</keyword>
<dbReference type="OrthoDB" id="7788754at2759"/>
<evidence type="ECO:0000256" key="2">
    <source>
        <dbReference type="ARBA" id="ARBA00022801"/>
    </source>
</evidence>
<dbReference type="SUPFAM" id="SSF48340">
    <property type="entry name" value="Interferon-induced guanylate-binding protein 1 (GBP1), C-terminal domain"/>
    <property type="match status" value="1"/>
</dbReference>
<reference evidence="7" key="2">
    <citation type="submission" date="2022-10" db="EMBL/GenBank/DDBJ databases">
        <authorList>
            <consortium name="ENA_rothamsted_submissions"/>
            <consortium name="culmorum"/>
            <person name="King R."/>
        </authorList>
    </citation>
    <scope>NUCLEOTIDE SEQUENCE</scope>
</reference>
<proteinExistence type="inferred from homology"/>
<evidence type="ECO:0000256" key="5">
    <source>
        <dbReference type="SAM" id="MobiDB-lite"/>
    </source>
</evidence>
<dbReference type="EMBL" id="OU895877">
    <property type="protein sequence ID" value="CAG9800051.1"/>
    <property type="molecule type" value="Genomic_DNA"/>
</dbReference>
<evidence type="ECO:0000313" key="7">
    <source>
        <dbReference type="EMBL" id="CAG9800051.1"/>
    </source>
</evidence>
<dbReference type="PROSITE" id="PS51715">
    <property type="entry name" value="G_GB1_RHD3"/>
    <property type="match status" value="1"/>
</dbReference>
<organism evidence="7 8">
    <name type="scientific">Chironomus riparius</name>
    <dbReference type="NCBI Taxonomy" id="315576"/>
    <lineage>
        <taxon>Eukaryota</taxon>
        <taxon>Metazoa</taxon>
        <taxon>Ecdysozoa</taxon>
        <taxon>Arthropoda</taxon>
        <taxon>Hexapoda</taxon>
        <taxon>Insecta</taxon>
        <taxon>Pterygota</taxon>
        <taxon>Neoptera</taxon>
        <taxon>Endopterygota</taxon>
        <taxon>Diptera</taxon>
        <taxon>Nematocera</taxon>
        <taxon>Chironomoidea</taxon>
        <taxon>Chironomidae</taxon>
        <taxon>Chironominae</taxon>
        <taxon>Chironomus</taxon>
    </lineage>
</organism>
<dbReference type="PANTHER" id="PTHR10751">
    <property type="entry name" value="GUANYLATE BINDING PROTEIN"/>
    <property type="match status" value="1"/>
</dbReference>
<feature type="domain" description="GB1/RHD3-type G" evidence="6">
    <location>
        <begin position="40"/>
        <end position="304"/>
    </location>
</feature>
<dbReference type="InterPro" id="IPR036543">
    <property type="entry name" value="Guanylate-bd_C_sf"/>
</dbReference>
<dbReference type="InterPro" id="IPR015894">
    <property type="entry name" value="Guanylate-bd_N"/>
</dbReference>
<feature type="region of interest" description="Disordered" evidence="5">
    <location>
        <begin position="442"/>
        <end position="467"/>
    </location>
</feature>
<sequence>MSDLHPYGMPITILKLDDSKEAMVNTTDLEKILLNEEIKDRKVMVLSLIGAFRGGKSFLLDYFLRFMYAHYPSLNNPKQVAGSFDNNQNWMGDANEPLLGFSWSSGTTRVTTGINMWNDVFLHTMDGTGEKIAIILIDTQGLFDNVTTQNDNSRIFGLGTLVSSVQILNLNKFIQEDQLQYLRYATEFATFTALDSKKTTERPFQKLTFLIRDWGNPDEFEFGLTGGNYFLKDVLKVQKDHKPELQEVRQSISKSYDQINCCLLPYPGIEVASAKNYDGSCAKMDPLFKKELKSFVEQILLPKNLVLKKINAVELTCSEYKTHIETYFKLFQSNDILKVQNVYDATIDSSMNILIEKCINEYNARISNEKELMDERHISVIHEGSKIVALDMFKNAKKMGTQEHEQKFGDKLKEQIGKIFEEWKQYQLNIIKKNQEKLEAESAKRQAEADAKKAEKERIKAEEAEKVAKVQAEQAEKAKLEETKKAEEALKA</sequence>
<gene>
    <name evidence="7" type="ORF">CHIRRI_LOCUS3004</name>
</gene>
<dbReference type="Gene3D" id="1.20.58.420">
    <property type="entry name" value="AHSP"/>
    <property type="match status" value="1"/>
</dbReference>
<dbReference type="Proteomes" id="UP001153620">
    <property type="component" value="Chromosome 1"/>
</dbReference>
<dbReference type="Gene3D" id="3.40.50.300">
    <property type="entry name" value="P-loop containing nucleotide triphosphate hydrolases"/>
    <property type="match status" value="1"/>
</dbReference>
<protein>
    <recommendedName>
        <fullName evidence="6">GB1/RHD3-type G domain-containing protein</fullName>
    </recommendedName>
</protein>
<dbReference type="InterPro" id="IPR030386">
    <property type="entry name" value="G_GB1_RHD3_dom"/>
</dbReference>
<evidence type="ECO:0000256" key="4">
    <source>
        <dbReference type="PROSITE-ProRule" id="PRU01052"/>
    </source>
</evidence>
<dbReference type="GO" id="GO:0005525">
    <property type="term" value="F:GTP binding"/>
    <property type="evidence" value="ECO:0007669"/>
    <property type="project" value="UniProtKB-KW"/>
</dbReference>
<evidence type="ECO:0000313" key="8">
    <source>
        <dbReference type="Proteomes" id="UP001153620"/>
    </source>
</evidence>
<dbReference type="SUPFAM" id="SSF52540">
    <property type="entry name" value="P-loop containing nucleoside triphosphate hydrolases"/>
    <property type="match status" value="1"/>
</dbReference>
<evidence type="ECO:0000259" key="6">
    <source>
        <dbReference type="PROSITE" id="PS51715"/>
    </source>
</evidence>
<dbReference type="InterPro" id="IPR027417">
    <property type="entry name" value="P-loop_NTPase"/>
</dbReference>
<dbReference type="GO" id="GO:0003924">
    <property type="term" value="F:GTPase activity"/>
    <property type="evidence" value="ECO:0007669"/>
    <property type="project" value="InterPro"/>
</dbReference>
<name>A0A9N9RN69_9DIPT</name>
<keyword evidence="1" id="KW-0547">Nucleotide-binding</keyword>
<evidence type="ECO:0000256" key="3">
    <source>
        <dbReference type="ARBA" id="ARBA00023134"/>
    </source>
</evidence>
<comment type="similarity">
    <text evidence="4">Belongs to the TRAFAC class dynamin-like GTPase superfamily. GB1/RHD3 GTPase family.</text>
</comment>
<dbReference type="AlphaFoldDB" id="A0A9N9RN69"/>
<accession>A0A9N9RN69</accession>
<keyword evidence="2" id="KW-0378">Hydrolase</keyword>
<dbReference type="Pfam" id="PF02263">
    <property type="entry name" value="GBP"/>
    <property type="match status" value="1"/>
</dbReference>
<evidence type="ECO:0000256" key="1">
    <source>
        <dbReference type="ARBA" id="ARBA00022741"/>
    </source>
</evidence>
<keyword evidence="3" id="KW-0342">GTP-binding</keyword>
<reference evidence="7" key="1">
    <citation type="submission" date="2022-01" db="EMBL/GenBank/DDBJ databases">
        <authorList>
            <person name="King R."/>
        </authorList>
    </citation>
    <scope>NUCLEOTIDE SEQUENCE</scope>
</reference>